<dbReference type="Pfam" id="PF02653">
    <property type="entry name" value="BPD_transp_2"/>
    <property type="match status" value="1"/>
</dbReference>
<evidence type="ECO:0000256" key="3">
    <source>
        <dbReference type="ARBA" id="ARBA00022692"/>
    </source>
</evidence>
<feature type="transmembrane region" description="Helical" evidence="7">
    <location>
        <begin position="34"/>
        <end position="53"/>
    </location>
</feature>
<keyword evidence="2" id="KW-1003">Cell membrane</keyword>
<dbReference type="RefSeq" id="WP_114026721.1">
    <property type="nucleotide sequence ID" value="NZ_QOIL01000001.1"/>
</dbReference>
<dbReference type="InterPro" id="IPR001851">
    <property type="entry name" value="ABC_transp_permease"/>
</dbReference>
<evidence type="ECO:0000256" key="6">
    <source>
        <dbReference type="SAM" id="MobiDB-lite"/>
    </source>
</evidence>
<evidence type="ECO:0000256" key="2">
    <source>
        <dbReference type="ARBA" id="ARBA00022475"/>
    </source>
</evidence>
<evidence type="ECO:0000256" key="1">
    <source>
        <dbReference type="ARBA" id="ARBA00004651"/>
    </source>
</evidence>
<evidence type="ECO:0000256" key="5">
    <source>
        <dbReference type="ARBA" id="ARBA00023136"/>
    </source>
</evidence>
<feature type="region of interest" description="Disordered" evidence="6">
    <location>
        <begin position="356"/>
        <end position="382"/>
    </location>
</feature>
<feature type="transmembrane region" description="Helical" evidence="7">
    <location>
        <begin position="65"/>
        <end position="86"/>
    </location>
</feature>
<dbReference type="OrthoDB" id="9814461at2"/>
<keyword evidence="9" id="KW-1185">Reference proteome</keyword>
<dbReference type="InterPro" id="IPR043428">
    <property type="entry name" value="LivM-like"/>
</dbReference>
<dbReference type="Proteomes" id="UP000253094">
    <property type="component" value="Unassembled WGS sequence"/>
</dbReference>
<protein>
    <submittedName>
        <fullName evidence="8">Branched-chain amino acid ABC transporter permease</fullName>
    </submittedName>
</protein>
<comment type="subcellular location">
    <subcellularLocation>
        <location evidence="1">Cell membrane</location>
        <topology evidence="1">Multi-pass membrane protein</topology>
    </subcellularLocation>
</comment>
<dbReference type="CDD" id="cd06581">
    <property type="entry name" value="TM_PBP1_LivM_like"/>
    <property type="match status" value="1"/>
</dbReference>
<dbReference type="PANTHER" id="PTHR30482:SF10">
    <property type="entry name" value="HIGH-AFFINITY BRANCHED-CHAIN AMINO ACID TRANSPORT PROTEIN BRAE"/>
    <property type="match status" value="1"/>
</dbReference>
<name>A0A367FRK5_9ACTN</name>
<sequence>MSTNTTISHRRNAVGAFIENVRDRWATAPGWQRWTVYILLFVIALLLPSDSIGQFMSPYSDWASVLFFPIGTYVVLAIGLNVVVGQAGLLDLGYVAFFAIGGYTMAMFGTKLGLNFWEILIVGVLLSAVSGVVLGGPTLRLRGDYLAIVTLGFGEIVRQTAENTDSIGGPRGIAGIPHPPSIDGVQIFGVDIFHYGVLDPRPYYYLLVVVATAIIIFVKRWEKSRVGRAWAAIREDEDAAEVMGVPTFKFKLLAFAIGASIGGAMGVVWAGKTISINPNDFLFMLSATILAAVVLGGSGNIPGVILGAFLVAWLPERFRGLSEYRILVFGAALVALMIFRPEGLLPSRRRKAELAEGTGGMGSMGAEVPGPETQAAAEGAAK</sequence>
<reference evidence="8 9" key="1">
    <citation type="submission" date="2018-06" db="EMBL/GenBank/DDBJ databases">
        <title>Sphaerisporangium craniellae sp. nov., isolated from a marine sponge in the South China Sea.</title>
        <authorList>
            <person name="Li L."/>
        </authorList>
    </citation>
    <scope>NUCLEOTIDE SEQUENCE [LARGE SCALE GENOMIC DNA]</scope>
    <source>
        <strain evidence="8 9">CCTCC AA 208026</strain>
    </source>
</reference>
<dbReference type="GO" id="GO:0015658">
    <property type="term" value="F:branched-chain amino acid transmembrane transporter activity"/>
    <property type="evidence" value="ECO:0007669"/>
    <property type="project" value="InterPro"/>
</dbReference>
<accession>A0A367FRK5</accession>
<keyword evidence="3 7" id="KW-0812">Transmembrane</keyword>
<dbReference type="EMBL" id="QOIL01000001">
    <property type="protein sequence ID" value="RCG33056.1"/>
    <property type="molecule type" value="Genomic_DNA"/>
</dbReference>
<feature type="transmembrane region" description="Helical" evidence="7">
    <location>
        <begin position="324"/>
        <end position="341"/>
    </location>
</feature>
<feature type="transmembrane region" description="Helical" evidence="7">
    <location>
        <begin position="283"/>
        <end position="312"/>
    </location>
</feature>
<gene>
    <name evidence="8" type="ORF">DQ384_00980</name>
</gene>
<keyword evidence="4 7" id="KW-1133">Transmembrane helix</keyword>
<evidence type="ECO:0000256" key="4">
    <source>
        <dbReference type="ARBA" id="ARBA00022989"/>
    </source>
</evidence>
<dbReference type="AlphaFoldDB" id="A0A367FRK5"/>
<comment type="caution">
    <text evidence="8">The sequence shown here is derived from an EMBL/GenBank/DDBJ whole genome shotgun (WGS) entry which is preliminary data.</text>
</comment>
<feature type="transmembrane region" description="Helical" evidence="7">
    <location>
        <begin position="202"/>
        <end position="218"/>
    </location>
</feature>
<dbReference type="GO" id="GO:0005886">
    <property type="term" value="C:plasma membrane"/>
    <property type="evidence" value="ECO:0007669"/>
    <property type="project" value="UniProtKB-SubCell"/>
</dbReference>
<evidence type="ECO:0000313" key="8">
    <source>
        <dbReference type="EMBL" id="RCG33056.1"/>
    </source>
</evidence>
<organism evidence="8 9">
    <name type="scientific">Sphaerisporangium album</name>
    <dbReference type="NCBI Taxonomy" id="509200"/>
    <lineage>
        <taxon>Bacteria</taxon>
        <taxon>Bacillati</taxon>
        <taxon>Actinomycetota</taxon>
        <taxon>Actinomycetes</taxon>
        <taxon>Streptosporangiales</taxon>
        <taxon>Streptosporangiaceae</taxon>
        <taxon>Sphaerisporangium</taxon>
    </lineage>
</organism>
<dbReference type="PANTHER" id="PTHR30482">
    <property type="entry name" value="HIGH-AFFINITY BRANCHED-CHAIN AMINO ACID TRANSPORT SYSTEM PERMEASE"/>
    <property type="match status" value="1"/>
</dbReference>
<keyword evidence="5 7" id="KW-0472">Membrane</keyword>
<feature type="transmembrane region" description="Helical" evidence="7">
    <location>
        <begin position="116"/>
        <end position="136"/>
    </location>
</feature>
<evidence type="ECO:0000313" key="9">
    <source>
        <dbReference type="Proteomes" id="UP000253094"/>
    </source>
</evidence>
<evidence type="ECO:0000256" key="7">
    <source>
        <dbReference type="SAM" id="Phobius"/>
    </source>
</evidence>
<feature type="transmembrane region" description="Helical" evidence="7">
    <location>
        <begin position="252"/>
        <end position="271"/>
    </location>
</feature>
<proteinExistence type="predicted"/>